<accession>A0ABM7TES1</accession>
<dbReference type="Gene3D" id="1.10.10.2840">
    <property type="entry name" value="PucR C-terminal helix-turn-helix domain"/>
    <property type="match status" value="1"/>
</dbReference>
<feature type="domain" description="GGDEF" evidence="3">
    <location>
        <begin position="175"/>
        <end position="308"/>
    </location>
</feature>
<dbReference type="Pfam" id="PF17853">
    <property type="entry name" value="GGDEF_2"/>
    <property type="match status" value="1"/>
</dbReference>
<gene>
    <name evidence="4" type="ORF">psyc5s11_35780</name>
</gene>
<dbReference type="InterPro" id="IPR051448">
    <property type="entry name" value="CdaR-like_regulators"/>
</dbReference>
<dbReference type="PROSITE" id="PS50887">
    <property type="entry name" value="GGDEF"/>
    <property type="match status" value="1"/>
</dbReference>
<sequence>MSDAMSIIVKDIQKLESLKEMELVAGKIGLERNVEWIYVAECFEDPLEGIKWLQGGEIVFITGVGMKGDMSVLTKLIKGISEKNGSGLIVNIGPYIDDIPQEAINLANEIEFPLFTLPWKVKLVEISQEISNAIVLSRIEENSLNHFLSNILFGDGELEGETIEKAAYFGYNLDGECCICVIDIDGFEKFLKTKKLEDEISISKLKITFRKIVQDILEKYALKVPIIDKDDAVIFFSKCEENYMNRLDKALKEIKEVIKKRIDGISVSVGIGNSYKDLKMMKQSLNEAELAINSAKCQGLDDTITKYKDIGIYGLLFSIKNKKVLENYYLDVLGPITESDNTTKDISSIQLLETYLNENCNITVTAEKLFLHRNTLKYRIKKIEDLLNCDLHNFDHCINVKIALYINKILK</sequence>
<dbReference type="PANTHER" id="PTHR33744">
    <property type="entry name" value="CARBOHYDRATE DIACID REGULATOR"/>
    <property type="match status" value="1"/>
</dbReference>
<dbReference type="Pfam" id="PF13556">
    <property type="entry name" value="HTH_30"/>
    <property type="match status" value="1"/>
</dbReference>
<comment type="similarity">
    <text evidence="1">Belongs to the CdaR family.</text>
</comment>
<dbReference type="PANTHER" id="PTHR33744:SF1">
    <property type="entry name" value="DNA-BINDING TRANSCRIPTIONAL ACTIVATOR ADER"/>
    <property type="match status" value="1"/>
</dbReference>
<reference evidence="5" key="1">
    <citation type="submission" date="2021-07" db="EMBL/GenBank/DDBJ databases">
        <title>Complete genome sequencing of a Clostridium isolate.</title>
        <authorList>
            <person name="Ueki A."/>
            <person name="Tonouchi A."/>
        </authorList>
    </citation>
    <scope>NUCLEOTIDE SEQUENCE [LARGE SCALE GENOMIC DNA]</scope>
    <source>
        <strain evidence="5">C5S11</strain>
    </source>
</reference>
<proteinExistence type="inferred from homology"/>
<evidence type="ECO:0000256" key="1">
    <source>
        <dbReference type="ARBA" id="ARBA00006754"/>
    </source>
</evidence>
<dbReference type="Pfam" id="PF07905">
    <property type="entry name" value="PucR"/>
    <property type="match status" value="1"/>
</dbReference>
<dbReference type="InterPro" id="IPR000160">
    <property type="entry name" value="GGDEF_dom"/>
</dbReference>
<dbReference type="EMBL" id="AP024849">
    <property type="protein sequence ID" value="BCZ47511.1"/>
    <property type="molecule type" value="Genomic_DNA"/>
</dbReference>
<dbReference type="InterPro" id="IPR012914">
    <property type="entry name" value="PucR_dom"/>
</dbReference>
<keyword evidence="5" id="KW-1185">Reference proteome</keyword>
<keyword evidence="2" id="KW-0175">Coiled coil</keyword>
<feature type="coiled-coil region" evidence="2">
    <location>
        <begin position="240"/>
        <end position="298"/>
    </location>
</feature>
<organism evidence="4 5">
    <name type="scientific">Clostridium gelidum</name>
    <dbReference type="NCBI Taxonomy" id="704125"/>
    <lineage>
        <taxon>Bacteria</taxon>
        <taxon>Bacillati</taxon>
        <taxon>Bacillota</taxon>
        <taxon>Clostridia</taxon>
        <taxon>Eubacteriales</taxon>
        <taxon>Clostridiaceae</taxon>
        <taxon>Clostridium</taxon>
    </lineage>
</organism>
<evidence type="ECO:0000256" key="2">
    <source>
        <dbReference type="SAM" id="Coils"/>
    </source>
</evidence>
<evidence type="ECO:0000313" key="5">
    <source>
        <dbReference type="Proteomes" id="UP000824633"/>
    </source>
</evidence>
<protein>
    <submittedName>
        <fullName evidence="4">Transcriptional regulator</fullName>
    </submittedName>
</protein>
<dbReference type="InterPro" id="IPR042070">
    <property type="entry name" value="PucR_C-HTH_sf"/>
</dbReference>
<dbReference type="InterPro" id="IPR041522">
    <property type="entry name" value="CdaR_GGDEF"/>
</dbReference>
<evidence type="ECO:0000313" key="4">
    <source>
        <dbReference type="EMBL" id="BCZ47511.1"/>
    </source>
</evidence>
<evidence type="ECO:0000259" key="3">
    <source>
        <dbReference type="PROSITE" id="PS50887"/>
    </source>
</evidence>
<dbReference type="InterPro" id="IPR025736">
    <property type="entry name" value="PucR_C-HTH_dom"/>
</dbReference>
<dbReference type="Proteomes" id="UP000824633">
    <property type="component" value="Chromosome"/>
</dbReference>
<name>A0ABM7TES1_9CLOT</name>